<protein>
    <submittedName>
        <fullName evidence="3">Lytic polysaccharide monooxygenase</fullName>
    </submittedName>
</protein>
<feature type="region of interest" description="Disordered" evidence="1">
    <location>
        <begin position="299"/>
        <end position="340"/>
    </location>
</feature>
<evidence type="ECO:0000313" key="4">
    <source>
        <dbReference type="Proteomes" id="UP000799291"/>
    </source>
</evidence>
<sequence>MAHFSFTRTLCTLPLLSLALALSHIQMEYPSPLRDPHSNCAAKPKDYNILTPLHADGSDFTCKWYQWNTPRVSVAQYEAVESYEARLKGDATPGGGSCQISLSCDNGVHFKGLKSIVGGCPLQKRYEFTLPEKMYMTCAVVDVVGASGKKNCDTDAADVAAAAQAALSDLPDMFVENLKNINDCTRSNGRAWTGVGRKSAAGPVAASPSSDYSSSDSLSGGSSAGNDGKRPGGDNSQVSVNAGSDSGSPASPACNDGQWHSECVPHPPDASATPAQSGSDAAASADDADYQYVYVDGDGEAADDESKPAPKKHHTADKSAHRHQGRPAQFYEEGDDEADNQYAYNNDEYYAYGDNSDSSFNRQIATRQGSEEEEPTSVPTFDFNAESAPPAIVFEVVIDHDLSDDPPQAPSTTEEEPTRPGDITLSSDPRYMNASLYANTTPEAITTASPSIGITNYINEEADRVGPDSKGFNVDSYVDELAHLNERPSMDEDLPEPEGFSNSDDISIRPLWGGIGQVF</sequence>
<dbReference type="OrthoDB" id="2342176at2759"/>
<feature type="chain" id="PRO_5026144791" evidence="2">
    <location>
        <begin position="22"/>
        <end position="519"/>
    </location>
</feature>
<feature type="region of interest" description="Disordered" evidence="1">
    <location>
        <begin position="401"/>
        <end position="429"/>
    </location>
</feature>
<dbReference type="GO" id="GO:0004497">
    <property type="term" value="F:monooxygenase activity"/>
    <property type="evidence" value="ECO:0007669"/>
    <property type="project" value="UniProtKB-KW"/>
</dbReference>
<dbReference type="AlphaFoldDB" id="A0A6G1JG63"/>
<keyword evidence="2" id="KW-0732">Signal</keyword>
<dbReference type="Gene3D" id="2.70.50.70">
    <property type="match status" value="2"/>
</dbReference>
<keyword evidence="3" id="KW-0503">Monooxygenase</keyword>
<feature type="compositionally biased region" description="Low complexity" evidence="1">
    <location>
        <begin position="275"/>
        <end position="287"/>
    </location>
</feature>
<evidence type="ECO:0000256" key="1">
    <source>
        <dbReference type="SAM" id="MobiDB-lite"/>
    </source>
</evidence>
<gene>
    <name evidence="3" type="ORF">K458DRAFT_383870</name>
</gene>
<reference evidence="3" key="1">
    <citation type="journal article" date="2020" name="Stud. Mycol.">
        <title>101 Dothideomycetes genomes: a test case for predicting lifestyles and emergence of pathogens.</title>
        <authorList>
            <person name="Haridas S."/>
            <person name="Albert R."/>
            <person name="Binder M."/>
            <person name="Bloem J."/>
            <person name="Labutti K."/>
            <person name="Salamov A."/>
            <person name="Andreopoulos B."/>
            <person name="Baker S."/>
            <person name="Barry K."/>
            <person name="Bills G."/>
            <person name="Bluhm B."/>
            <person name="Cannon C."/>
            <person name="Castanera R."/>
            <person name="Culley D."/>
            <person name="Daum C."/>
            <person name="Ezra D."/>
            <person name="Gonzalez J."/>
            <person name="Henrissat B."/>
            <person name="Kuo A."/>
            <person name="Liang C."/>
            <person name="Lipzen A."/>
            <person name="Lutzoni F."/>
            <person name="Magnuson J."/>
            <person name="Mondo S."/>
            <person name="Nolan M."/>
            <person name="Ohm R."/>
            <person name="Pangilinan J."/>
            <person name="Park H.-J."/>
            <person name="Ramirez L."/>
            <person name="Alfaro M."/>
            <person name="Sun H."/>
            <person name="Tritt A."/>
            <person name="Yoshinaga Y."/>
            <person name="Zwiers L.-H."/>
            <person name="Turgeon B."/>
            <person name="Goodwin S."/>
            <person name="Spatafora J."/>
            <person name="Crous P."/>
            <person name="Grigoriev I."/>
        </authorList>
    </citation>
    <scope>NUCLEOTIDE SEQUENCE</scope>
    <source>
        <strain evidence="3">CBS 122367</strain>
    </source>
</reference>
<evidence type="ECO:0000313" key="3">
    <source>
        <dbReference type="EMBL" id="KAF2689210.1"/>
    </source>
</evidence>
<feature type="region of interest" description="Disordered" evidence="1">
    <location>
        <begin position="486"/>
        <end position="505"/>
    </location>
</feature>
<dbReference type="EMBL" id="MU005572">
    <property type="protein sequence ID" value="KAF2689210.1"/>
    <property type="molecule type" value="Genomic_DNA"/>
</dbReference>
<feature type="signal peptide" evidence="2">
    <location>
        <begin position="1"/>
        <end position="21"/>
    </location>
</feature>
<name>A0A6G1JG63_9PLEO</name>
<accession>A0A6G1JG63</accession>
<feature type="compositionally biased region" description="Basic residues" evidence="1">
    <location>
        <begin position="309"/>
        <end position="325"/>
    </location>
</feature>
<dbReference type="PANTHER" id="PTHR36182:SF1">
    <property type="entry name" value="PROTEIN, PUTATIVE (AFU_ORTHOLOGUE AFUA_6G10930)-RELATED"/>
    <property type="match status" value="1"/>
</dbReference>
<keyword evidence="3" id="KW-0560">Oxidoreductase</keyword>
<feature type="compositionally biased region" description="Low complexity" evidence="1">
    <location>
        <begin position="242"/>
        <end position="253"/>
    </location>
</feature>
<feature type="region of interest" description="Disordered" evidence="1">
    <location>
        <begin position="352"/>
        <end position="385"/>
    </location>
</feature>
<feature type="compositionally biased region" description="Polar residues" evidence="1">
    <location>
        <begin position="355"/>
        <end position="368"/>
    </location>
</feature>
<dbReference type="Proteomes" id="UP000799291">
    <property type="component" value="Unassembled WGS sequence"/>
</dbReference>
<keyword evidence="4" id="KW-1185">Reference proteome</keyword>
<dbReference type="PANTHER" id="PTHR36182">
    <property type="entry name" value="PROTEIN, PUTATIVE (AFU_ORTHOLOGUE AFUA_6G10930)-RELATED"/>
    <property type="match status" value="1"/>
</dbReference>
<proteinExistence type="predicted"/>
<feature type="compositionally biased region" description="Low complexity" evidence="1">
    <location>
        <begin position="199"/>
        <end position="226"/>
    </location>
</feature>
<evidence type="ECO:0000256" key="2">
    <source>
        <dbReference type="SAM" id="SignalP"/>
    </source>
</evidence>
<feature type="region of interest" description="Disordered" evidence="1">
    <location>
        <begin position="192"/>
        <end position="287"/>
    </location>
</feature>
<organism evidence="3 4">
    <name type="scientific">Lentithecium fluviatile CBS 122367</name>
    <dbReference type="NCBI Taxonomy" id="1168545"/>
    <lineage>
        <taxon>Eukaryota</taxon>
        <taxon>Fungi</taxon>
        <taxon>Dikarya</taxon>
        <taxon>Ascomycota</taxon>
        <taxon>Pezizomycotina</taxon>
        <taxon>Dothideomycetes</taxon>
        <taxon>Pleosporomycetidae</taxon>
        <taxon>Pleosporales</taxon>
        <taxon>Massarineae</taxon>
        <taxon>Lentitheciaceae</taxon>
        <taxon>Lentithecium</taxon>
    </lineage>
</organism>